<evidence type="ECO:0000313" key="3">
    <source>
        <dbReference type="Proteomes" id="UP001066276"/>
    </source>
</evidence>
<reference evidence="2" key="1">
    <citation type="journal article" date="2022" name="bioRxiv">
        <title>Sequencing and chromosome-scale assembly of the giantPleurodeles waltlgenome.</title>
        <authorList>
            <person name="Brown T."/>
            <person name="Elewa A."/>
            <person name="Iarovenko S."/>
            <person name="Subramanian E."/>
            <person name="Araus A.J."/>
            <person name="Petzold A."/>
            <person name="Susuki M."/>
            <person name="Suzuki K.-i.T."/>
            <person name="Hayashi T."/>
            <person name="Toyoda A."/>
            <person name="Oliveira C."/>
            <person name="Osipova E."/>
            <person name="Leigh N.D."/>
            <person name="Simon A."/>
            <person name="Yun M.H."/>
        </authorList>
    </citation>
    <scope>NUCLEOTIDE SEQUENCE</scope>
    <source>
        <strain evidence="2">20211129_DDA</strain>
        <tissue evidence="2">Liver</tissue>
    </source>
</reference>
<feature type="region of interest" description="Disordered" evidence="1">
    <location>
        <begin position="1"/>
        <end position="36"/>
    </location>
</feature>
<comment type="caution">
    <text evidence="2">The sequence shown here is derived from an EMBL/GenBank/DDBJ whole genome shotgun (WGS) entry which is preliminary data.</text>
</comment>
<protein>
    <submittedName>
        <fullName evidence="2">Uncharacterized protein</fullName>
    </submittedName>
</protein>
<gene>
    <name evidence="2" type="ORF">NDU88_000742</name>
</gene>
<feature type="compositionally biased region" description="Basic and acidic residues" evidence="1">
    <location>
        <begin position="18"/>
        <end position="29"/>
    </location>
</feature>
<feature type="compositionally biased region" description="Basic and acidic residues" evidence="1">
    <location>
        <begin position="1"/>
        <end position="10"/>
    </location>
</feature>
<dbReference type="EMBL" id="JANPWB010000002">
    <property type="protein sequence ID" value="KAJ1205307.1"/>
    <property type="molecule type" value="Genomic_DNA"/>
</dbReference>
<dbReference type="Proteomes" id="UP001066276">
    <property type="component" value="Chromosome 1_2"/>
</dbReference>
<keyword evidence="3" id="KW-1185">Reference proteome</keyword>
<sequence length="82" mass="9054">MRSKAPEDRNAAATDLLGSREGRAEERMRCAGGGNSRRHQRLLLTSNLCALRECKSIATPEEDWKARLTHSLPLPALIGWGV</sequence>
<evidence type="ECO:0000313" key="2">
    <source>
        <dbReference type="EMBL" id="KAJ1205307.1"/>
    </source>
</evidence>
<dbReference type="AlphaFoldDB" id="A0AAV7VYE4"/>
<organism evidence="2 3">
    <name type="scientific">Pleurodeles waltl</name>
    <name type="common">Iberian ribbed newt</name>
    <dbReference type="NCBI Taxonomy" id="8319"/>
    <lineage>
        <taxon>Eukaryota</taxon>
        <taxon>Metazoa</taxon>
        <taxon>Chordata</taxon>
        <taxon>Craniata</taxon>
        <taxon>Vertebrata</taxon>
        <taxon>Euteleostomi</taxon>
        <taxon>Amphibia</taxon>
        <taxon>Batrachia</taxon>
        <taxon>Caudata</taxon>
        <taxon>Salamandroidea</taxon>
        <taxon>Salamandridae</taxon>
        <taxon>Pleurodelinae</taxon>
        <taxon>Pleurodeles</taxon>
    </lineage>
</organism>
<proteinExistence type="predicted"/>
<evidence type="ECO:0000256" key="1">
    <source>
        <dbReference type="SAM" id="MobiDB-lite"/>
    </source>
</evidence>
<name>A0AAV7VYE4_PLEWA</name>
<accession>A0AAV7VYE4</accession>